<gene>
    <name evidence="2" type="ORF">SAMN05421751_10748</name>
</gene>
<dbReference type="Proteomes" id="UP000236742">
    <property type="component" value="Unassembled WGS sequence"/>
</dbReference>
<dbReference type="PANTHER" id="PTHR21366:SF22">
    <property type="entry name" value="VOC DOMAIN-CONTAINING PROTEIN"/>
    <property type="match status" value="1"/>
</dbReference>
<dbReference type="EMBL" id="FNVD01000007">
    <property type="protein sequence ID" value="SEF92999.1"/>
    <property type="molecule type" value="Genomic_DNA"/>
</dbReference>
<dbReference type="Pfam" id="PF00903">
    <property type="entry name" value="Glyoxalase"/>
    <property type="match status" value="1"/>
</dbReference>
<evidence type="ECO:0000259" key="1">
    <source>
        <dbReference type="PROSITE" id="PS51819"/>
    </source>
</evidence>
<name>A0A1H5W0G0_9RHOB</name>
<dbReference type="AlphaFoldDB" id="A0A1H5W0G0"/>
<dbReference type="InterPro" id="IPR050383">
    <property type="entry name" value="GlyoxalaseI/FosfomycinResist"/>
</dbReference>
<keyword evidence="3" id="KW-1185">Reference proteome</keyword>
<protein>
    <submittedName>
        <fullName evidence="2">Glyoxalase/Bleomycin resistance protein/Dioxygenase superfamily protein</fullName>
    </submittedName>
</protein>
<keyword evidence="2" id="KW-0560">Oxidoreductase</keyword>
<dbReference type="InterPro" id="IPR004360">
    <property type="entry name" value="Glyas_Fos-R_dOase_dom"/>
</dbReference>
<dbReference type="SUPFAM" id="SSF54593">
    <property type="entry name" value="Glyoxalase/Bleomycin resistance protein/Dihydroxybiphenyl dioxygenase"/>
    <property type="match status" value="1"/>
</dbReference>
<dbReference type="OrthoDB" id="9812656at2"/>
<proteinExistence type="predicted"/>
<evidence type="ECO:0000313" key="2">
    <source>
        <dbReference type="EMBL" id="SEF92999.1"/>
    </source>
</evidence>
<feature type="domain" description="VOC" evidence="1">
    <location>
        <begin position="11"/>
        <end position="136"/>
    </location>
</feature>
<dbReference type="PROSITE" id="PS51819">
    <property type="entry name" value="VOC"/>
    <property type="match status" value="1"/>
</dbReference>
<reference evidence="2 3" key="1">
    <citation type="submission" date="2016-10" db="EMBL/GenBank/DDBJ databases">
        <authorList>
            <person name="de Groot N.N."/>
        </authorList>
    </citation>
    <scope>NUCLEOTIDE SEQUENCE [LARGE SCALE GENOMIC DNA]</scope>
    <source>
        <strain evidence="2 3">DSM 23413</strain>
    </source>
</reference>
<dbReference type="PANTHER" id="PTHR21366">
    <property type="entry name" value="GLYOXALASE FAMILY PROTEIN"/>
    <property type="match status" value="1"/>
</dbReference>
<accession>A0A1H5W0G0</accession>
<dbReference type="RefSeq" id="WP_104007936.1">
    <property type="nucleotide sequence ID" value="NZ_FNVD01000007.1"/>
</dbReference>
<dbReference type="Gene3D" id="3.10.180.10">
    <property type="entry name" value="2,3-Dihydroxybiphenyl 1,2-Dioxygenase, domain 1"/>
    <property type="match status" value="1"/>
</dbReference>
<keyword evidence="2" id="KW-0223">Dioxygenase</keyword>
<evidence type="ECO:0000313" key="3">
    <source>
        <dbReference type="Proteomes" id="UP000236742"/>
    </source>
</evidence>
<dbReference type="InterPro" id="IPR037523">
    <property type="entry name" value="VOC_core"/>
</dbReference>
<dbReference type="GO" id="GO:0051213">
    <property type="term" value="F:dioxygenase activity"/>
    <property type="evidence" value="ECO:0007669"/>
    <property type="project" value="UniProtKB-KW"/>
</dbReference>
<organism evidence="2 3">
    <name type="scientific">Jhaorihella thermophila</name>
    <dbReference type="NCBI Taxonomy" id="488547"/>
    <lineage>
        <taxon>Bacteria</taxon>
        <taxon>Pseudomonadati</taxon>
        <taxon>Pseudomonadota</taxon>
        <taxon>Alphaproteobacteria</taxon>
        <taxon>Rhodobacterales</taxon>
        <taxon>Paracoccaceae</taxon>
        <taxon>Jhaorihella</taxon>
    </lineage>
</organism>
<sequence>MSNAPRPALDGVLEAALYVDDLDAAAAFYGGVLGLEQVIRQDPRHVFYRCGSTIVLLFRADQTRKPPGEGALPVPTHGADGPGHICFAAGAEALDGWVRRLTEAGVEIEADFHWPNGARSVYVRDPSGNSVEFAEPKLWEQSN</sequence>
<dbReference type="InterPro" id="IPR029068">
    <property type="entry name" value="Glyas_Bleomycin-R_OHBP_Dase"/>
</dbReference>